<organism evidence="3 4">
    <name type="scientific">Agrobacterium vitis</name>
    <name type="common">Rhizobium vitis</name>
    <dbReference type="NCBI Taxonomy" id="373"/>
    <lineage>
        <taxon>Bacteria</taxon>
        <taxon>Pseudomonadati</taxon>
        <taxon>Pseudomonadota</taxon>
        <taxon>Alphaproteobacteria</taxon>
        <taxon>Hyphomicrobiales</taxon>
        <taxon>Rhizobiaceae</taxon>
        <taxon>Rhizobium/Agrobacterium group</taxon>
        <taxon>Agrobacterium</taxon>
    </lineage>
</organism>
<proteinExistence type="predicted"/>
<evidence type="ECO:0000313" key="4">
    <source>
        <dbReference type="Proteomes" id="UP000440716"/>
    </source>
</evidence>
<reference evidence="3 4" key="1">
    <citation type="submission" date="2019-12" db="EMBL/GenBank/DDBJ databases">
        <title>Whole-genome sequencing of Allorhizobium vitis.</title>
        <authorList>
            <person name="Gan H.M."/>
            <person name="Szegedi E."/>
            <person name="Burr T."/>
            <person name="Savka M.A."/>
        </authorList>
    </citation>
    <scope>NUCLEOTIDE SEQUENCE [LARGE SCALE GENOMIC DNA]</scope>
    <source>
        <strain evidence="3 4">CG415</strain>
    </source>
</reference>
<feature type="region of interest" description="Disordered" evidence="1">
    <location>
        <begin position="245"/>
        <end position="289"/>
    </location>
</feature>
<accession>A0A7K1RIA0</accession>
<feature type="compositionally biased region" description="Low complexity" evidence="1">
    <location>
        <begin position="394"/>
        <end position="411"/>
    </location>
</feature>
<dbReference type="RefSeq" id="WP_156591799.1">
    <property type="nucleotide sequence ID" value="NZ_WPHU01000006.1"/>
</dbReference>
<name>A0A7K1RIA0_AGRVI</name>
<feature type="compositionally biased region" description="Basic and acidic residues" evidence="1">
    <location>
        <begin position="265"/>
        <end position="285"/>
    </location>
</feature>
<feature type="region of interest" description="Disordered" evidence="1">
    <location>
        <begin position="139"/>
        <end position="177"/>
    </location>
</feature>
<evidence type="ECO:0000313" key="3">
    <source>
        <dbReference type="EMBL" id="MVA57711.1"/>
    </source>
</evidence>
<dbReference type="Pfam" id="PF02120">
    <property type="entry name" value="Flg_hook"/>
    <property type="match status" value="1"/>
</dbReference>
<comment type="caution">
    <text evidence="3">The sequence shown here is derived from an EMBL/GenBank/DDBJ whole genome shotgun (WGS) entry which is preliminary data.</text>
</comment>
<dbReference type="Proteomes" id="UP000440716">
    <property type="component" value="Unassembled WGS sequence"/>
</dbReference>
<feature type="compositionally biased region" description="Low complexity" evidence="1">
    <location>
        <begin position="8"/>
        <end position="21"/>
    </location>
</feature>
<feature type="compositionally biased region" description="Low complexity" evidence="1">
    <location>
        <begin position="308"/>
        <end position="318"/>
    </location>
</feature>
<dbReference type="CDD" id="cd17470">
    <property type="entry name" value="T3SS_Flik_C"/>
    <property type="match status" value="1"/>
</dbReference>
<evidence type="ECO:0000259" key="2">
    <source>
        <dbReference type="Pfam" id="PF02120"/>
    </source>
</evidence>
<protein>
    <recommendedName>
        <fullName evidence="2">Flagellar hook-length control protein-like C-terminal domain-containing protein</fullName>
    </recommendedName>
</protein>
<feature type="region of interest" description="Disordered" evidence="1">
    <location>
        <begin position="543"/>
        <end position="620"/>
    </location>
</feature>
<feature type="region of interest" description="Disordered" evidence="1">
    <location>
        <begin position="1"/>
        <end position="120"/>
    </location>
</feature>
<feature type="compositionally biased region" description="Low complexity" evidence="1">
    <location>
        <begin position="63"/>
        <end position="85"/>
    </location>
</feature>
<dbReference type="InterPro" id="IPR021136">
    <property type="entry name" value="Flagellar_hook_control-like_C"/>
</dbReference>
<dbReference type="Gene3D" id="3.30.750.140">
    <property type="match status" value="1"/>
</dbReference>
<feature type="region of interest" description="Disordered" evidence="1">
    <location>
        <begin position="340"/>
        <end position="418"/>
    </location>
</feature>
<evidence type="ECO:0000256" key="1">
    <source>
        <dbReference type="SAM" id="MobiDB-lite"/>
    </source>
</evidence>
<dbReference type="InterPro" id="IPR038610">
    <property type="entry name" value="FliK-like_C_sf"/>
</dbReference>
<feature type="compositionally biased region" description="Low complexity" evidence="1">
    <location>
        <begin position="549"/>
        <end position="566"/>
    </location>
</feature>
<dbReference type="EMBL" id="WPHU01000006">
    <property type="protein sequence ID" value="MVA57711.1"/>
    <property type="molecule type" value="Genomic_DNA"/>
</dbReference>
<feature type="compositionally biased region" description="Low complexity" evidence="1">
    <location>
        <begin position="139"/>
        <end position="165"/>
    </location>
</feature>
<dbReference type="AlphaFoldDB" id="A0A7K1RIA0"/>
<feature type="region of interest" description="Disordered" evidence="1">
    <location>
        <begin position="308"/>
        <end position="328"/>
    </location>
</feature>
<feature type="compositionally biased region" description="Gly residues" evidence="1">
    <location>
        <begin position="605"/>
        <end position="620"/>
    </location>
</feature>
<feature type="domain" description="Flagellar hook-length control protein-like C-terminal" evidence="2">
    <location>
        <begin position="472"/>
        <end position="544"/>
    </location>
</feature>
<gene>
    <name evidence="3" type="ORF">GOZ88_16530</name>
</gene>
<feature type="compositionally biased region" description="Polar residues" evidence="1">
    <location>
        <begin position="319"/>
        <end position="328"/>
    </location>
</feature>
<sequence>MIDATITAGSAASPAYSSSRSDQGKGAGKGFLDALADTADRSQAQEQNADDDDAPVNQDQTKTHSTAISSSSTKSTTSTVTSATADQENSAQAEQGDVADDEAIVASDDGKAPSQTVGNAPIVAGDTRAAALIAKALASQTKTQTQAQTQTQTQTEVQTQGQTETASSSGEKTDESRMLAKLVAALTQQGDAATEAATAGANADEALAAETEGAGDETGKIAVKGRQENGTPLLAALAALKSTTTDEEAATAAAQSDMPGVTKTQTKDGSKTAKPAADDTKETAVEPKVATGAQDALTLLGDLSAGQLQQAARQAGSQTTAEATTGNGDTALTAVAGQVASQDGKMGKIGQGTPEVDLAKQAKAAQSGPQDAVSPATKETVKDSSAADALHLVTSSDASASPADDTASQPATTGIDPLQNVSVLDSRRIIAPVNTTNGANIAASMAGDSSWAQAMHTHASDKLGTSDQISTDRTMNTLKLKMTPENLGSVTATLKLTNGELTVSLVVENSAAYRKLNEDQNGLVAALKSHGFSVDNVQISIASTEKPNNDNQTNSQSQSSNQQSMQQGGGSSSQGGNRSQAQPIFDVYGQTSGGPVDDAARSGTVGTGGNASGGSGQLYL</sequence>